<dbReference type="Pfam" id="PF01113">
    <property type="entry name" value="DapB_N"/>
    <property type="match status" value="1"/>
</dbReference>
<dbReference type="InterPro" id="IPR022664">
    <property type="entry name" value="DapB_N_CS"/>
</dbReference>
<dbReference type="Gene3D" id="3.30.360.10">
    <property type="entry name" value="Dihydrodipicolinate Reductase, domain 2"/>
    <property type="match status" value="1"/>
</dbReference>
<dbReference type="RefSeq" id="WP_116414894.1">
    <property type="nucleotide sequence ID" value="NZ_NBWZ01000001.1"/>
</dbReference>
<evidence type="ECO:0000256" key="3">
    <source>
        <dbReference type="ARBA" id="ARBA00022605"/>
    </source>
</evidence>
<evidence type="ECO:0000313" key="18">
    <source>
        <dbReference type="Proteomes" id="UP000256486"/>
    </source>
</evidence>
<feature type="domain" description="Dihydrodipicolinate reductase N-terminal" evidence="15">
    <location>
        <begin position="4"/>
        <end position="124"/>
    </location>
</feature>
<evidence type="ECO:0000256" key="1">
    <source>
        <dbReference type="ARBA" id="ARBA00006642"/>
    </source>
</evidence>
<dbReference type="PANTHER" id="PTHR20836">
    <property type="entry name" value="DIHYDRODIPICOLINATE REDUCTASE"/>
    <property type="match status" value="1"/>
</dbReference>
<dbReference type="FunFam" id="3.30.360.10:FF:000009">
    <property type="entry name" value="4-hydroxy-tetrahydrodipicolinate reductase"/>
    <property type="match status" value="1"/>
</dbReference>
<dbReference type="PANTHER" id="PTHR20836:SF0">
    <property type="entry name" value="4-HYDROXY-TETRAHYDRODIPICOLINATE REDUCTASE 1, CHLOROPLASTIC-RELATED"/>
    <property type="match status" value="1"/>
</dbReference>
<comment type="caution">
    <text evidence="17">The sequence shown here is derived from an EMBL/GenBank/DDBJ whole genome shotgun (WGS) entry which is preliminary data.</text>
</comment>
<protein>
    <recommendedName>
        <fullName evidence="10 13">4-hydroxy-tetrahydrodipicolinate reductase</fullName>
        <ecNumber evidence="10 13">1.17.1.8</ecNumber>
    </recommendedName>
</protein>
<proteinExistence type="inferred from homology"/>
<dbReference type="Pfam" id="PF05173">
    <property type="entry name" value="DapB_C"/>
    <property type="match status" value="1"/>
</dbReference>
<dbReference type="Proteomes" id="UP000256486">
    <property type="component" value="Unassembled WGS sequence"/>
</dbReference>
<evidence type="ECO:0000256" key="5">
    <source>
        <dbReference type="ARBA" id="ARBA00022915"/>
    </source>
</evidence>
<comment type="similarity">
    <text evidence="1">Belongs to the DapB family.</text>
</comment>
<comment type="pathway">
    <text evidence="9">Amino-acid biosynthesis; L-lysine biosynthesis via DAP pathway; (S)-tetrahydrodipicolinate from L-aspartate: step 4/4.</text>
</comment>
<evidence type="ECO:0000256" key="13">
    <source>
        <dbReference type="NCBIfam" id="TIGR00036"/>
    </source>
</evidence>
<evidence type="ECO:0000256" key="4">
    <source>
        <dbReference type="ARBA" id="ARBA00022857"/>
    </source>
</evidence>
<dbReference type="InterPro" id="IPR023940">
    <property type="entry name" value="DHDPR_bac"/>
</dbReference>
<organism evidence="17 18">
    <name type="scientific">Subtercola boreus</name>
    <dbReference type="NCBI Taxonomy" id="120213"/>
    <lineage>
        <taxon>Bacteria</taxon>
        <taxon>Bacillati</taxon>
        <taxon>Actinomycetota</taxon>
        <taxon>Actinomycetes</taxon>
        <taxon>Micrococcales</taxon>
        <taxon>Microbacteriaceae</taxon>
        <taxon>Subtercola</taxon>
    </lineage>
</organism>
<name>A0A3E0VIN0_9MICO</name>
<evidence type="ECO:0000259" key="15">
    <source>
        <dbReference type="Pfam" id="PF01113"/>
    </source>
</evidence>
<dbReference type="GO" id="GO:0005829">
    <property type="term" value="C:cytosol"/>
    <property type="evidence" value="ECO:0007669"/>
    <property type="project" value="TreeGrafter"/>
</dbReference>
<evidence type="ECO:0000256" key="2">
    <source>
        <dbReference type="ARBA" id="ARBA00022490"/>
    </source>
</evidence>
<keyword evidence="6" id="KW-0560">Oxidoreductase</keyword>
<dbReference type="OrthoDB" id="9790352at2"/>
<dbReference type="GO" id="GO:0019877">
    <property type="term" value="P:diaminopimelate biosynthetic process"/>
    <property type="evidence" value="ECO:0007669"/>
    <property type="project" value="UniProtKB-KW"/>
</dbReference>
<evidence type="ECO:0000256" key="8">
    <source>
        <dbReference type="ARBA" id="ARBA00023154"/>
    </source>
</evidence>
<dbReference type="NCBIfam" id="TIGR00036">
    <property type="entry name" value="dapB"/>
    <property type="match status" value="1"/>
</dbReference>
<evidence type="ECO:0000256" key="6">
    <source>
        <dbReference type="ARBA" id="ARBA00023002"/>
    </source>
</evidence>
<dbReference type="InterPro" id="IPR000846">
    <property type="entry name" value="DapB_N"/>
</dbReference>
<evidence type="ECO:0000256" key="14">
    <source>
        <dbReference type="SAM" id="MobiDB-lite"/>
    </source>
</evidence>
<evidence type="ECO:0000259" key="16">
    <source>
        <dbReference type="Pfam" id="PF05173"/>
    </source>
</evidence>
<keyword evidence="2" id="KW-0963">Cytoplasm</keyword>
<dbReference type="PROSITE" id="PS01298">
    <property type="entry name" value="DAPB"/>
    <property type="match status" value="1"/>
</dbReference>
<dbReference type="Gene3D" id="3.40.50.720">
    <property type="entry name" value="NAD(P)-binding Rossmann-like Domain"/>
    <property type="match status" value="1"/>
</dbReference>
<comment type="catalytic activity">
    <reaction evidence="12">
        <text>(S)-2,3,4,5-tetrahydrodipicolinate + NAD(+) + H2O = (2S,4S)-4-hydroxy-2,3,4,5-tetrahydrodipicolinate + NADH + H(+)</text>
        <dbReference type="Rhea" id="RHEA:35323"/>
        <dbReference type="ChEBI" id="CHEBI:15377"/>
        <dbReference type="ChEBI" id="CHEBI:15378"/>
        <dbReference type="ChEBI" id="CHEBI:16845"/>
        <dbReference type="ChEBI" id="CHEBI:57540"/>
        <dbReference type="ChEBI" id="CHEBI:57945"/>
        <dbReference type="ChEBI" id="CHEBI:67139"/>
        <dbReference type="EC" id="1.17.1.8"/>
    </reaction>
</comment>
<evidence type="ECO:0000256" key="10">
    <source>
        <dbReference type="ARBA" id="ARBA00038983"/>
    </source>
</evidence>
<keyword evidence="7" id="KW-0520">NAD</keyword>
<dbReference type="SUPFAM" id="SSF55347">
    <property type="entry name" value="Glyceraldehyde-3-phosphate dehydrogenase-like, C-terminal domain"/>
    <property type="match status" value="1"/>
</dbReference>
<comment type="catalytic activity">
    <reaction evidence="11">
        <text>(S)-2,3,4,5-tetrahydrodipicolinate + NADP(+) + H2O = (2S,4S)-4-hydroxy-2,3,4,5-tetrahydrodipicolinate + NADPH + H(+)</text>
        <dbReference type="Rhea" id="RHEA:35331"/>
        <dbReference type="ChEBI" id="CHEBI:15377"/>
        <dbReference type="ChEBI" id="CHEBI:15378"/>
        <dbReference type="ChEBI" id="CHEBI:16845"/>
        <dbReference type="ChEBI" id="CHEBI:57783"/>
        <dbReference type="ChEBI" id="CHEBI:58349"/>
        <dbReference type="ChEBI" id="CHEBI:67139"/>
        <dbReference type="EC" id="1.17.1.8"/>
    </reaction>
</comment>
<dbReference type="InterPro" id="IPR036291">
    <property type="entry name" value="NAD(P)-bd_dom_sf"/>
</dbReference>
<dbReference type="EC" id="1.17.1.8" evidence="10 13"/>
<keyword evidence="3" id="KW-0028">Amino-acid biosynthesis</keyword>
<gene>
    <name evidence="17" type="ORF">B7R54_09960</name>
</gene>
<keyword evidence="18" id="KW-1185">Reference proteome</keyword>
<sequence length="292" mass="29577">MSTKVAIVGASGKMGRLAHELLTRRAGDAAAATSAEAAASADAEPEFEIVAELGSKDALDGMIGADVVLDVTVPGASQSVVDFAVSHGINVLVGTSGWSGDRILALEHRVSATPGTGVVIVPNFSLGSVLATAFAAMAAQFFDSIEIVEAHGSTKLDSPSGTAVRTAELIAAARAGVGPVSAPHTDQRARGQQVASVPVHSLRLQGVVAKQSVIFGGVGEVLTLSHETLSSTSYEAGILLGLRAATTATGVTVGLDRLLDLTRLLGAPSTPNDSWKPEPERVSGQAARVTTA</sequence>
<keyword evidence="5" id="KW-0220">Diaminopimelate biosynthesis</keyword>
<dbReference type="InterPro" id="IPR022663">
    <property type="entry name" value="DapB_C"/>
</dbReference>
<feature type="domain" description="Dihydrodipicolinate reductase C-terminal" evidence="16">
    <location>
        <begin position="128"/>
        <end position="258"/>
    </location>
</feature>
<dbReference type="PIRSF" id="PIRSF000161">
    <property type="entry name" value="DHPR"/>
    <property type="match status" value="1"/>
</dbReference>
<dbReference type="SUPFAM" id="SSF51735">
    <property type="entry name" value="NAD(P)-binding Rossmann-fold domains"/>
    <property type="match status" value="1"/>
</dbReference>
<evidence type="ECO:0000256" key="12">
    <source>
        <dbReference type="ARBA" id="ARBA00049396"/>
    </source>
</evidence>
<accession>A0A3E0VIN0</accession>
<evidence type="ECO:0000256" key="11">
    <source>
        <dbReference type="ARBA" id="ARBA00049080"/>
    </source>
</evidence>
<dbReference type="GO" id="GO:0008839">
    <property type="term" value="F:4-hydroxy-tetrahydrodipicolinate reductase"/>
    <property type="evidence" value="ECO:0007669"/>
    <property type="project" value="UniProtKB-UniRule"/>
</dbReference>
<reference evidence="17 18" key="1">
    <citation type="submission" date="2017-04" db="EMBL/GenBank/DDBJ databases">
        <title>Comparative genome analysis of Subtercola boreus.</title>
        <authorList>
            <person name="Cho Y.-J."/>
            <person name="Cho A."/>
            <person name="Kim O.-S."/>
            <person name="Lee J.-I."/>
        </authorList>
    </citation>
    <scope>NUCLEOTIDE SEQUENCE [LARGE SCALE GENOMIC DNA]</scope>
    <source>
        <strain evidence="17 18">K300</strain>
    </source>
</reference>
<keyword evidence="8" id="KW-0457">Lysine biosynthesis</keyword>
<dbReference type="GO" id="GO:0009089">
    <property type="term" value="P:lysine biosynthetic process via diaminopimelate"/>
    <property type="evidence" value="ECO:0007669"/>
    <property type="project" value="UniProtKB-UniRule"/>
</dbReference>
<evidence type="ECO:0000313" key="17">
    <source>
        <dbReference type="EMBL" id="RFA09509.1"/>
    </source>
</evidence>
<dbReference type="AlphaFoldDB" id="A0A3E0VIN0"/>
<evidence type="ECO:0000256" key="7">
    <source>
        <dbReference type="ARBA" id="ARBA00023027"/>
    </source>
</evidence>
<keyword evidence="4" id="KW-0521">NADP</keyword>
<evidence type="ECO:0000256" key="9">
    <source>
        <dbReference type="ARBA" id="ARBA00037922"/>
    </source>
</evidence>
<feature type="region of interest" description="Disordered" evidence="14">
    <location>
        <begin position="267"/>
        <end position="292"/>
    </location>
</feature>
<dbReference type="EMBL" id="NBWZ01000001">
    <property type="protein sequence ID" value="RFA09509.1"/>
    <property type="molecule type" value="Genomic_DNA"/>
</dbReference>